<dbReference type="EMBL" id="MLCB01000057">
    <property type="protein sequence ID" value="OJI95121.1"/>
    <property type="molecule type" value="Genomic_DNA"/>
</dbReference>
<comment type="caution">
    <text evidence="5">The sequence shown here is derived from an EMBL/GenBank/DDBJ whole genome shotgun (WGS) entry which is preliminary data.</text>
</comment>
<dbReference type="SMART" id="SM00342">
    <property type="entry name" value="HTH_ARAC"/>
    <property type="match status" value="1"/>
</dbReference>
<dbReference type="Proteomes" id="UP000184514">
    <property type="component" value="Unassembled WGS sequence"/>
</dbReference>
<dbReference type="GO" id="GO:0005829">
    <property type="term" value="C:cytosol"/>
    <property type="evidence" value="ECO:0007669"/>
    <property type="project" value="TreeGrafter"/>
</dbReference>
<keyword evidence="6" id="KW-1185">Reference proteome</keyword>
<dbReference type="Gene3D" id="1.10.10.60">
    <property type="entry name" value="Homeodomain-like"/>
    <property type="match status" value="1"/>
</dbReference>
<name>A0A1L9P0W1_9RHOB</name>
<dbReference type="Pfam" id="PF12625">
    <property type="entry name" value="Arabinose_bd"/>
    <property type="match status" value="1"/>
</dbReference>
<protein>
    <submittedName>
        <fullName evidence="5">HTH-type transcriptional regulator VirS</fullName>
    </submittedName>
</protein>
<evidence type="ECO:0000313" key="6">
    <source>
        <dbReference type="Proteomes" id="UP000184514"/>
    </source>
</evidence>
<evidence type="ECO:0000256" key="1">
    <source>
        <dbReference type="ARBA" id="ARBA00023015"/>
    </source>
</evidence>
<dbReference type="InterPro" id="IPR032687">
    <property type="entry name" value="AraC-type_N"/>
</dbReference>
<dbReference type="InterPro" id="IPR009057">
    <property type="entry name" value="Homeodomain-like_sf"/>
</dbReference>
<gene>
    <name evidence="5" type="primary">virS_1</name>
    <name evidence="5" type="ORF">PFRI_06610</name>
</gene>
<dbReference type="PANTHER" id="PTHR47894:SF1">
    <property type="entry name" value="HTH-TYPE TRANSCRIPTIONAL REGULATOR VQSM"/>
    <property type="match status" value="1"/>
</dbReference>
<accession>A0A1L9P0W1</accession>
<dbReference type="GO" id="GO:0003700">
    <property type="term" value="F:DNA-binding transcription factor activity"/>
    <property type="evidence" value="ECO:0007669"/>
    <property type="project" value="InterPro"/>
</dbReference>
<keyword evidence="1" id="KW-0805">Transcription regulation</keyword>
<evidence type="ECO:0000256" key="3">
    <source>
        <dbReference type="ARBA" id="ARBA00023163"/>
    </source>
</evidence>
<dbReference type="AlphaFoldDB" id="A0A1L9P0W1"/>
<dbReference type="SUPFAM" id="SSF46689">
    <property type="entry name" value="Homeodomain-like"/>
    <property type="match status" value="1"/>
</dbReference>
<evidence type="ECO:0000256" key="2">
    <source>
        <dbReference type="ARBA" id="ARBA00023125"/>
    </source>
</evidence>
<dbReference type="STRING" id="696762.PFRI_06610"/>
<sequence length="326" mass="36434">MSEGFISNAFVSEALDCAWRGNVDINALLTQAQIDAPSGGQVSPEAFGRLWLGIANAMNDEFFGNAARPMRPGSFTLMAHAVRTAPTVEVALQRALRFLKVAIDEPYGTLDVTQGTAQITLHDSRTDRSAFAYRTYWVILHGLTCWLADARIPLQSLSFTCIAPWHKKDYRQFFGAPVVFKAPIGALRFDASYLKRPVNRSDAALKRFLRAAPGTFLIGYKFDEGTVSAVMKVLKATEPMEWPTLPHLAKQLDISAATLRRQLLQQGHSYRSLKADLKRERAQTLLRETHLPVSEISNRLGYAEPSAFFRAFRGWSGQTPEAWRKT</sequence>
<reference evidence="5 6" key="1">
    <citation type="submission" date="2016-10" db="EMBL/GenBank/DDBJ databases">
        <title>Genome sequence of Planktotalea frisia SH6-1.</title>
        <authorList>
            <person name="Poehlein A."/>
            <person name="Bakenhus I."/>
            <person name="Voget S."/>
            <person name="Brinkhoff T."/>
            <person name="Simon M."/>
        </authorList>
    </citation>
    <scope>NUCLEOTIDE SEQUENCE [LARGE SCALE GENOMIC DNA]</scope>
    <source>
        <strain evidence="5 6">SH6-1</strain>
    </source>
</reference>
<evidence type="ECO:0000259" key="4">
    <source>
        <dbReference type="PROSITE" id="PS01124"/>
    </source>
</evidence>
<dbReference type="PROSITE" id="PS01124">
    <property type="entry name" value="HTH_ARAC_FAMILY_2"/>
    <property type="match status" value="1"/>
</dbReference>
<feature type="domain" description="HTH araC/xylS-type" evidence="4">
    <location>
        <begin position="228"/>
        <end position="326"/>
    </location>
</feature>
<dbReference type="PANTHER" id="PTHR47894">
    <property type="entry name" value="HTH-TYPE TRANSCRIPTIONAL REGULATOR GADX"/>
    <property type="match status" value="1"/>
</dbReference>
<keyword evidence="3" id="KW-0804">Transcription</keyword>
<dbReference type="RefSeq" id="WP_072629327.1">
    <property type="nucleotide sequence ID" value="NZ_MLCB01000057.1"/>
</dbReference>
<organism evidence="5 6">
    <name type="scientific">Planktotalea frisia</name>
    <dbReference type="NCBI Taxonomy" id="696762"/>
    <lineage>
        <taxon>Bacteria</taxon>
        <taxon>Pseudomonadati</taxon>
        <taxon>Pseudomonadota</taxon>
        <taxon>Alphaproteobacteria</taxon>
        <taxon>Rhodobacterales</taxon>
        <taxon>Paracoccaceae</taxon>
        <taxon>Planktotalea</taxon>
    </lineage>
</organism>
<dbReference type="InterPro" id="IPR018060">
    <property type="entry name" value="HTH_AraC"/>
</dbReference>
<proteinExistence type="predicted"/>
<dbReference type="Pfam" id="PF12833">
    <property type="entry name" value="HTH_18"/>
    <property type="match status" value="1"/>
</dbReference>
<dbReference type="OrthoDB" id="9805730at2"/>
<dbReference type="GO" id="GO:0000976">
    <property type="term" value="F:transcription cis-regulatory region binding"/>
    <property type="evidence" value="ECO:0007669"/>
    <property type="project" value="TreeGrafter"/>
</dbReference>
<keyword evidence="2" id="KW-0238">DNA-binding</keyword>
<evidence type="ECO:0000313" key="5">
    <source>
        <dbReference type="EMBL" id="OJI95121.1"/>
    </source>
</evidence>